<comment type="caution">
    <text evidence="6">The sequence shown here is derived from an EMBL/GenBank/DDBJ whole genome shotgun (WGS) entry which is preliminary data.</text>
</comment>
<evidence type="ECO:0000256" key="2">
    <source>
        <dbReference type="ARBA" id="ARBA00022908"/>
    </source>
</evidence>
<accession>A0A6N8DRV3</accession>
<dbReference type="PANTHER" id="PTHR30629:SF2">
    <property type="entry name" value="PROPHAGE INTEGRASE INTS-RELATED"/>
    <property type="match status" value="1"/>
</dbReference>
<evidence type="ECO:0000313" key="6">
    <source>
        <dbReference type="EMBL" id="MTV33300.1"/>
    </source>
</evidence>
<dbReference type="GO" id="GO:0003677">
    <property type="term" value="F:DNA binding"/>
    <property type="evidence" value="ECO:0007669"/>
    <property type="project" value="InterPro"/>
</dbReference>
<name>A0A6N8DRV3_RHOAC</name>
<dbReference type="EMBL" id="WNKS01000033">
    <property type="protein sequence ID" value="MTV33300.1"/>
    <property type="molecule type" value="Genomic_DNA"/>
</dbReference>
<dbReference type="PANTHER" id="PTHR30629">
    <property type="entry name" value="PROPHAGE INTEGRASE"/>
    <property type="match status" value="1"/>
</dbReference>
<dbReference type="Proteomes" id="UP000439113">
    <property type="component" value="Unassembled WGS sequence"/>
</dbReference>
<dbReference type="GO" id="GO:0006310">
    <property type="term" value="P:DNA recombination"/>
    <property type="evidence" value="ECO:0007669"/>
    <property type="project" value="UniProtKB-KW"/>
</dbReference>
<evidence type="ECO:0000259" key="5">
    <source>
        <dbReference type="Pfam" id="PF00589"/>
    </source>
</evidence>
<keyword evidence="2" id="KW-0229">DNA integration</keyword>
<sequence>MARLDRAGFPLRLATARADNDPTFAVRGALTTPTTKHRPAITDPAQLGAFLRALDGYEARGATLAAMRLLPLVFTRPGELRMAEWAEFDLANAVWTIPANRTKMRREHQVPLSRQALATLSELHAMTGDGRLVFPGLRTADSPISENIMNAALRRLGYARRRRARPVRSCAHSAGATAKAGSAPRAPRNRAMTFSQRARIAAGATKSRNWASRAAQARSTKKASPALSMKRNGVIASAIRASILCLSRAMSHMGASFNY</sequence>
<dbReference type="Gene3D" id="1.10.443.10">
    <property type="entry name" value="Intergrase catalytic core"/>
    <property type="match status" value="1"/>
</dbReference>
<dbReference type="InterPro" id="IPR013762">
    <property type="entry name" value="Integrase-like_cat_sf"/>
</dbReference>
<dbReference type="InterPro" id="IPR002104">
    <property type="entry name" value="Integrase_catalytic"/>
</dbReference>
<reference evidence="6 7" key="1">
    <citation type="submission" date="2019-11" db="EMBL/GenBank/DDBJ databases">
        <title>Whole-genome sequence of a Rhodoblastus acidophilus DSM 142.</title>
        <authorList>
            <person name="Kyndt J.A."/>
            <person name="Meyer T.E."/>
        </authorList>
    </citation>
    <scope>NUCLEOTIDE SEQUENCE [LARGE SCALE GENOMIC DNA]</scope>
    <source>
        <strain evidence="6 7">DSM 142</strain>
    </source>
</reference>
<dbReference type="GO" id="GO:0015074">
    <property type="term" value="P:DNA integration"/>
    <property type="evidence" value="ECO:0007669"/>
    <property type="project" value="UniProtKB-KW"/>
</dbReference>
<dbReference type="Pfam" id="PF00589">
    <property type="entry name" value="Phage_integrase"/>
    <property type="match status" value="1"/>
</dbReference>
<dbReference type="SUPFAM" id="SSF56349">
    <property type="entry name" value="DNA breaking-rejoining enzymes"/>
    <property type="match status" value="1"/>
</dbReference>
<evidence type="ECO:0000313" key="7">
    <source>
        <dbReference type="Proteomes" id="UP000439113"/>
    </source>
</evidence>
<feature type="domain" description="Tyr recombinase" evidence="5">
    <location>
        <begin position="46"/>
        <end position="159"/>
    </location>
</feature>
<dbReference type="InterPro" id="IPR050808">
    <property type="entry name" value="Phage_Integrase"/>
</dbReference>
<feature type="region of interest" description="Disordered" evidence="4">
    <location>
        <begin position="167"/>
        <end position="189"/>
    </location>
</feature>
<evidence type="ECO:0000256" key="3">
    <source>
        <dbReference type="ARBA" id="ARBA00023172"/>
    </source>
</evidence>
<evidence type="ECO:0000256" key="4">
    <source>
        <dbReference type="SAM" id="MobiDB-lite"/>
    </source>
</evidence>
<comment type="similarity">
    <text evidence="1">Belongs to the 'phage' integrase family.</text>
</comment>
<organism evidence="6 7">
    <name type="scientific">Rhodoblastus acidophilus</name>
    <name type="common">Rhodopseudomonas acidophila</name>
    <dbReference type="NCBI Taxonomy" id="1074"/>
    <lineage>
        <taxon>Bacteria</taxon>
        <taxon>Pseudomonadati</taxon>
        <taxon>Pseudomonadota</taxon>
        <taxon>Alphaproteobacteria</taxon>
        <taxon>Hyphomicrobiales</taxon>
        <taxon>Rhodoblastaceae</taxon>
        <taxon>Rhodoblastus</taxon>
    </lineage>
</organism>
<protein>
    <submittedName>
        <fullName evidence="6">Tyrosine-type recombinase/integrase</fullName>
    </submittedName>
</protein>
<gene>
    <name evidence="6" type="ORF">GJ654_20190</name>
</gene>
<keyword evidence="3" id="KW-0233">DNA recombination</keyword>
<evidence type="ECO:0000256" key="1">
    <source>
        <dbReference type="ARBA" id="ARBA00008857"/>
    </source>
</evidence>
<dbReference type="OrthoDB" id="9795573at2"/>
<dbReference type="InterPro" id="IPR011010">
    <property type="entry name" value="DNA_brk_join_enz"/>
</dbReference>
<proteinExistence type="inferred from homology"/>
<dbReference type="AlphaFoldDB" id="A0A6N8DRV3"/>